<proteinExistence type="predicted"/>
<dbReference type="EMBL" id="UOGA01000271">
    <property type="protein sequence ID" value="VAX24372.1"/>
    <property type="molecule type" value="Genomic_DNA"/>
</dbReference>
<keyword evidence="3" id="KW-1133">Transmembrane helix</keyword>
<dbReference type="SUPFAM" id="SSF55874">
    <property type="entry name" value="ATPase domain of HSP90 chaperone/DNA topoisomerase II/histidine kinase"/>
    <property type="match status" value="1"/>
</dbReference>
<organism evidence="5">
    <name type="scientific">hydrothermal vent metagenome</name>
    <dbReference type="NCBI Taxonomy" id="652676"/>
    <lineage>
        <taxon>unclassified sequences</taxon>
        <taxon>metagenomes</taxon>
        <taxon>ecological metagenomes</taxon>
    </lineage>
</organism>
<feature type="coiled-coil region" evidence="2">
    <location>
        <begin position="232"/>
        <end position="270"/>
    </location>
</feature>
<accession>A0A3B1C8A4</accession>
<dbReference type="InterPro" id="IPR050267">
    <property type="entry name" value="Anti-sigma-factor_SerPK"/>
</dbReference>
<name>A0A3B1C8A4_9ZZZZ</name>
<dbReference type="Gene3D" id="6.10.340.10">
    <property type="match status" value="1"/>
</dbReference>
<dbReference type="CDD" id="cd16936">
    <property type="entry name" value="HATPase_RsbW-like"/>
    <property type="match status" value="1"/>
</dbReference>
<keyword evidence="1" id="KW-0723">Serine/threonine-protein kinase</keyword>
<dbReference type="PANTHER" id="PTHR35526">
    <property type="entry name" value="ANTI-SIGMA-F FACTOR RSBW-RELATED"/>
    <property type="match status" value="1"/>
</dbReference>
<keyword evidence="1" id="KW-0418">Kinase</keyword>
<dbReference type="PANTHER" id="PTHR35526:SF3">
    <property type="entry name" value="ANTI-SIGMA-F FACTOR RSBW"/>
    <property type="match status" value="1"/>
</dbReference>
<dbReference type="AlphaFoldDB" id="A0A3B1C8A4"/>
<keyword evidence="2" id="KW-0175">Coiled coil</keyword>
<evidence type="ECO:0000256" key="3">
    <source>
        <dbReference type="SAM" id="Phobius"/>
    </source>
</evidence>
<feature type="transmembrane region" description="Helical" evidence="3">
    <location>
        <begin position="178"/>
        <end position="198"/>
    </location>
</feature>
<dbReference type="InterPro" id="IPR003594">
    <property type="entry name" value="HATPase_dom"/>
</dbReference>
<dbReference type="Gene3D" id="3.30.565.10">
    <property type="entry name" value="Histidine kinase-like ATPase, C-terminal domain"/>
    <property type="match status" value="1"/>
</dbReference>
<evidence type="ECO:0000256" key="2">
    <source>
        <dbReference type="SAM" id="Coils"/>
    </source>
</evidence>
<dbReference type="GO" id="GO:0004674">
    <property type="term" value="F:protein serine/threonine kinase activity"/>
    <property type="evidence" value="ECO:0007669"/>
    <property type="project" value="UniProtKB-KW"/>
</dbReference>
<dbReference type="Pfam" id="PF13581">
    <property type="entry name" value="HATPase_c_2"/>
    <property type="match status" value="1"/>
</dbReference>
<dbReference type="InterPro" id="IPR036890">
    <property type="entry name" value="HATPase_C_sf"/>
</dbReference>
<reference evidence="5" key="1">
    <citation type="submission" date="2018-06" db="EMBL/GenBank/DDBJ databases">
        <authorList>
            <person name="Zhirakovskaya E."/>
        </authorList>
    </citation>
    <scope>NUCLEOTIDE SEQUENCE</scope>
</reference>
<feature type="transmembrane region" description="Helical" evidence="3">
    <location>
        <begin position="6"/>
        <end position="26"/>
    </location>
</feature>
<evidence type="ECO:0000259" key="4">
    <source>
        <dbReference type="Pfam" id="PF13581"/>
    </source>
</evidence>
<feature type="domain" description="Histidine kinase/HSP90-like ATPase" evidence="4">
    <location>
        <begin position="323"/>
        <end position="464"/>
    </location>
</feature>
<evidence type="ECO:0000313" key="5">
    <source>
        <dbReference type="EMBL" id="VAX24372.1"/>
    </source>
</evidence>
<dbReference type="Gene3D" id="3.30.450.290">
    <property type="match status" value="1"/>
</dbReference>
<evidence type="ECO:0000256" key="1">
    <source>
        <dbReference type="ARBA" id="ARBA00022527"/>
    </source>
</evidence>
<sequence>MKLQSKIALIVLLCTIVAIFAVNFLLKSTLREKDLAEAKRVARQTSLLVKAALLNTMISTGDYDRIAAVIADMQKSQNFRFRMVRSTQVIKQHGIKRDEVPKTELEREALKSAKVIEVQDSPTTLRIIYPFVTDERCAQCHLDMNDKPVKPGVVNGLAVIMFDLSEQQNRSEKVVNQMVASLTVVMLVSALFVLFMVYTTVTQPMENIAEALTGFRKERFDINMPVYSTYEIKIMAEEVKTTAEKLAEHKRQREEAIEEERTRYKEIQKVVRSRTEALGLDYDAELGQIVKKMSLAIDEAKKADLMGQIFKYVVHGESKLVFPSDPSLIPAVSVYLGQLIESTSETVKKRSIELALDEALSNAILHGNLEVSSDLKEEDFDMFYEMAMERAKQEPYSSRNVAVTYEFDREMARFTIEDEGPGFKWQAYGGSADSDKPFGRGLMILKALSSKIEFNERGNRVSLSFDLTGANDTLSSKTA</sequence>
<keyword evidence="3" id="KW-0812">Transmembrane</keyword>
<gene>
    <name evidence="5" type="ORF">MNBD_NITROSPINAE04-448</name>
</gene>
<keyword evidence="3" id="KW-0472">Membrane</keyword>
<keyword evidence="1" id="KW-0808">Transferase</keyword>
<protein>
    <recommendedName>
        <fullName evidence="4">Histidine kinase/HSP90-like ATPase domain-containing protein</fullName>
    </recommendedName>
</protein>